<accession>A0A218X6J8</accession>
<protein>
    <submittedName>
        <fullName evidence="1">Uncharacterized protein</fullName>
    </submittedName>
</protein>
<comment type="caution">
    <text evidence="1">The sequence shown here is derived from an EMBL/GenBank/DDBJ whole genome shotgun (WGS) entry which is preliminary data.</text>
</comment>
<dbReference type="EMBL" id="MTKT01002342">
    <property type="protein sequence ID" value="OWM80131.1"/>
    <property type="molecule type" value="Genomic_DNA"/>
</dbReference>
<organism evidence="1 2">
    <name type="scientific">Punica granatum</name>
    <name type="common">Pomegranate</name>
    <dbReference type="NCBI Taxonomy" id="22663"/>
    <lineage>
        <taxon>Eukaryota</taxon>
        <taxon>Viridiplantae</taxon>
        <taxon>Streptophyta</taxon>
        <taxon>Embryophyta</taxon>
        <taxon>Tracheophyta</taxon>
        <taxon>Spermatophyta</taxon>
        <taxon>Magnoliopsida</taxon>
        <taxon>eudicotyledons</taxon>
        <taxon>Gunneridae</taxon>
        <taxon>Pentapetalae</taxon>
        <taxon>rosids</taxon>
        <taxon>malvids</taxon>
        <taxon>Myrtales</taxon>
        <taxon>Lythraceae</taxon>
        <taxon>Punica</taxon>
    </lineage>
</organism>
<dbReference type="AlphaFoldDB" id="A0A218X6J8"/>
<gene>
    <name evidence="1" type="ORF">CDL15_Pgr027122</name>
</gene>
<reference evidence="2" key="1">
    <citation type="journal article" date="2017" name="Plant J.">
        <title>The pomegranate (Punica granatum L.) genome and the genomics of punicalagin biosynthesis.</title>
        <authorList>
            <person name="Qin G."/>
            <person name="Xu C."/>
            <person name="Ming R."/>
            <person name="Tang H."/>
            <person name="Guyot R."/>
            <person name="Kramer E.M."/>
            <person name="Hu Y."/>
            <person name="Yi X."/>
            <person name="Qi Y."/>
            <person name="Xu X."/>
            <person name="Gao Z."/>
            <person name="Pan H."/>
            <person name="Jian J."/>
            <person name="Tian Y."/>
            <person name="Yue Z."/>
            <person name="Xu Y."/>
        </authorList>
    </citation>
    <scope>NUCLEOTIDE SEQUENCE [LARGE SCALE GENOMIC DNA]</scope>
    <source>
        <strain evidence="2">cv. Dabenzi</strain>
    </source>
</reference>
<name>A0A218X6J8_PUNGR</name>
<proteinExistence type="predicted"/>
<evidence type="ECO:0000313" key="2">
    <source>
        <dbReference type="Proteomes" id="UP000197138"/>
    </source>
</evidence>
<dbReference type="Proteomes" id="UP000197138">
    <property type="component" value="Unassembled WGS sequence"/>
</dbReference>
<sequence>MVAPDGILMQSQWLQTPKRSLEVAVVVVWFQTYRVDLYSPAKITENSALCLLCISLDDSVCYSVMCLNHLPISVDLRMNSKLLLCQALFCMDAQVVVWIVIDRHCLRVCNMHGRIPNGFAKITGACPANLPHAQAPTPWTCKMHGRLLGGFAICTGTYLMDLQRSRALARLSVPHFGSSSQTMNIGSDLGQA</sequence>
<evidence type="ECO:0000313" key="1">
    <source>
        <dbReference type="EMBL" id="OWM80131.1"/>
    </source>
</evidence>